<dbReference type="InterPro" id="IPR058240">
    <property type="entry name" value="rSAM_sf"/>
</dbReference>
<evidence type="ECO:0000256" key="6">
    <source>
        <dbReference type="ARBA" id="ARBA00023004"/>
    </source>
</evidence>
<evidence type="ECO:0000256" key="3">
    <source>
        <dbReference type="ARBA" id="ARBA00022691"/>
    </source>
</evidence>
<dbReference type="SFLD" id="SFLDS00029">
    <property type="entry name" value="Radical_SAM"/>
    <property type="match status" value="1"/>
</dbReference>
<keyword evidence="4" id="KW-0479">Metal-binding</keyword>
<keyword evidence="10" id="KW-1185">Reference proteome</keyword>
<dbReference type="Gene3D" id="6.10.140.1170">
    <property type="match status" value="1"/>
</dbReference>
<evidence type="ECO:0000256" key="2">
    <source>
        <dbReference type="ARBA" id="ARBA00022485"/>
    </source>
</evidence>
<dbReference type="SUPFAM" id="SSF102114">
    <property type="entry name" value="Radical SAM enzymes"/>
    <property type="match status" value="1"/>
</dbReference>
<name>A0ABN3BMX2_9ACTN</name>
<dbReference type="RefSeq" id="WP_346163139.1">
    <property type="nucleotide sequence ID" value="NZ_BAAAOQ010000012.1"/>
</dbReference>
<dbReference type="PANTHER" id="PTHR30538">
    <property type="entry name" value="LYSINE 2,3-AMINOMUTASE-RELATED"/>
    <property type="match status" value="1"/>
</dbReference>
<evidence type="ECO:0000313" key="9">
    <source>
        <dbReference type="EMBL" id="GAA2197900.1"/>
    </source>
</evidence>
<evidence type="ECO:0000256" key="4">
    <source>
        <dbReference type="ARBA" id="ARBA00022723"/>
    </source>
</evidence>
<keyword evidence="2" id="KW-0004">4Fe-4S</keyword>
<dbReference type="Proteomes" id="UP001501391">
    <property type="component" value="Unassembled WGS sequence"/>
</dbReference>
<accession>A0ABN3BMX2</accession>
<evidence type="ECO:0000256" key="5">
    <source>
        <dbReference type="ARBA" id="ARBA00022898"/>
    </source>
</evidence>
<dbReference type="SFLD" id="SFLDG01070">
    <property type="entry name" value="PLP-dependent"/>
    <property type="match status" value="1"/>
</dbReference>
<keyword evidence="7" id="KW-0411">Iron-sulfur</keyword>
<reference evidence="9 10" key="1">
    <citation type="journal article" date="2019" name="Int. J. Syst. Evol. Microbiol.">
        <title>The Global Catalogue of Microorganisms (GCM) 10K type strain sequencing project: providing services to taxonomists for standard genome sequencing and annotation.</title>
        <authorList>
            <consortium name="The Broad Institute Genomics Platform"/>
            <consortium name="The Broad Institute Genome Sequencing Center for Infectious Disease"/>
            <person name="Wu L."/>
            <person name="Ma J."/>
        </authorList>
    </citation>
    <scope>NUCLEOTIDE SEQUENCE [LARGE SCALE GENOMIC DNA]</scope>
    <source>
        <strain evidence="9 10">JCM 14924</strain>
    </source>
</reference>
<keyword evidence="5" id="KW-0663">Pyridoxal phosphate</keyword>
<evidence type="ECO:0000256" key="7">
    <source>
        <dbReference type="ARBA" id="ARBA00023014"/>
    </source>
</evidence>
<feature type="domain" description="Radical SAM core" evidence="8">
    <location>
        <begin position="122"/>
        <end position="337"/>
    </location>
</feature>
<keyword evidence="3" id="KW-0949">S-adenosyl-L-methionine</keyword>
<dbReference type="CDD" id="cd01335">
    <property type="entry name" value="Radical_SAM"/>
    <property type="match status" value="1"/>
</dbReference>
<evidence type="ECO:0000256" key="1">
    <source>
        <dbReference type="ARBA" id="ARBA00001933"/>
    </source>
</evidence>
<dbReference type="PROSITE" id="PS51918">
    <property type="entry name" value="RADICAL_SAM"/>
    <property type="match status" value="1"/>
</dbReference>
<protein>
    <submittedName>
        <fullName evidence="9">KamA family radical SAM protein</fullName>
    </submittedName>
</protein>
<dbReference type="Pfam" id="PF04055">
    <property type="entry name" value="Radical_SAM"/>
    <property type="match status" value="1"/>
</dbReference>
<comment type="caution">
    <text evidence="9">The sequence shown here is derived from an EMBL/GenBank/DDBJ whole genome shotgun (WGS) entry which is preliminary data.</text>
</comment>
<dbReference type="EMBL" id="BAAAOQ010000012">
    <property type="protein sequence ID" value="GAA2197900.1"/>
    <property type="molecule type" value="Genomic_DNA"/>
</dbReference>
<dbReference type="Gene3D" id="3.20.20.70">
    <property type="entry name" value="Aldolase class I"/>
    <property type="match status" value="1"/>
</dbReference>
<dbReference type="PANTHER" id="PTHR30538:SF0">
    <property type="entry name" value="L-LYSINE 2,3-AMINOMUTASE AQ_1632-RELATED"/>
    <property type="match status" value="1"/>
</dbReference>
<dbReference type="InterPro" id="IPR013785">
    <property type="entry name" value="Aldolase_TIM"/>
</dbReference>
<keyword evidence="6" id="KW-0408">Iron</keyword>
<comment type="cofactor">
    <cofactor evidence="1">
        <name>pyridoxal 5'-phosphate</name>
        <dbReference type="ChEBI" id="CHEBI:597326"/>
    </cofactor>
</comment>
<dbReference type="InterPro" id="IPR003739">
    <property type="entry name" value="Lys_aminomutase/Glu_NH3_mut"/>
</dbReference>
<evidence type="ECO:0000313" key="10">
    <source>
        <dbReference type="Proteomes" id="UP001501391"/>
    </source>
</evidence>
<gene>
    <name evidence="9" type="ORF">GCM10009787_38330</name>
</gene>
<organism evidence="9 10">
    <name type="scientific">Streptomyces bangladeshensis</name>
    <dbReference type="NCBI Taxonomy" id="295352"/>
    <lineage>
        <taxon>Bacteria</taxon>
        <taxon>Bacillati</taxon>
        <taxon>Actinomycetota</taxon>
        <taxon>Actinomycetes</taxon>
        <taxon>Kitasatosporales</taxon>
        <taxon>Streptomycetaceae</taxon>
        <taxon>Streptomyces</taxon>
    </lineage>
</organism>
<evidence type="ECO:0000259" key="8">
    <source>
        <dbReference type="PROSITE" id="PS51918"/>
    </source>
</evidence>
<sequence length="393" mass="44518">MAVETLSPDAARQAWTDWKWQQRNAVRTSAQLQGHFPNCDHRTLERIDRHNQTKRFQATPYFLSLVETDPDTGNPLTDDPLWKQVFPLGADETGDGDDPYEYDGKTENWELPSEMVTPIAQHKYDNRVIVRYANVCHAYCQFCYEALRTLDRDSTKVSFDRGHWQATLDFLRANPQVEEMILSGGEPLMHSNDQIDQVLTEARAARPDLIVRIHTRSLTFNPYRVDSGLVSVLARHGVTAVGLHITHPRELSPDFDDAIRRLQSAVPILFANVPLLGGVNDGTATMRDLCMGLYRRGVHAGYLYHFMPHSPEASAFRVPVRRGVEIVTALKRHISNPAVPEYVLPHASGKYTVPLIDSPDAYPRHAVDANGVRVLRAVNWQQEPIEYPDPEIV</sequence>
<proteinExistence type="predicted"/>
<dbReference type="InterPro" id="IPR007197">
    <property type="entry name" value="rSAM"/>
</dbReference>